<proteinExistence type="inferred from homology"/>
<dbReference type="EMBL" id="MU004238">
    <property type="protein sequence ID" value="KAF2666598.1"/>
    <property type="molecule type" value="Genomic_DNA"/>
</dbReference>
<comment type="similarity">
    <text evidence="8">Belongs to the FIT family. Fungal FIT2B/SCS3 subfamily.</text>
</comment>
<feature type="transmembrane region" description="Helical" evidence="9">
    <location>
        <begin position="217"/>
        <end position="236"/>
    </location>
</feature>
<keyword evidence="5 8" id="KW-1133">Transmembrane helix</keyword>
<feature type="transmembrane region" description="Helical" evidence="9">
    <location>
        <begin position="275"/>
        <end position="299"/>
    </location>
</feature>
<dbReference type="GO" id="GO:0010945">
    <property type="term" value="F:coenzyme A diphosphatase activity"/>
    <property type="evidence" value="ECO:0007669"/>
    <property type="project" value="InterPro"/>
</dbReference>
<comment type="catalytic activity">
    <reaction evidence="8">
        <text>(5Z,8Z,11Z,14Z)-eicosatetraenoyl-CoA + H2O = S-(5Z,8Z,11Z,14Z-eicosatetraenoyl)-4'-phosphopantetheine + adenosine 3',5'-bisphosphate + 2 H(+)</text>
        <dbReference type="Rhea" id="RHEA:65568"/>
        <dbReference type="ChEBI" id="CHEBI:15377"/>
        <dbReference type="ChEBI" id="CHEBI:15378"/>
        <dbReference type="ChEBI" id="CHEBI:57368"/>
        <dbReference type="ChEBI" id="CHEBI:58343"/>
        <dbReference type="ChEBI" id="CHEBI:156554"/>
    </reaction>
</comment>
<feature type="transmembrane region" description="Helical" evidence="9">
    <location>
        <begin position="305"/>
        <end position="322"/>
    </location>
</feature>
<comment type="catalytic activity">
    <reaction evidence="8">
        <text>(9Z)-octadecenoyl-CoA + H2O = S-(9Z-octadecenoyl)-4'-phosphopantetheine + adenosine 3',5'-bisphosphate + 2 H(+)</text>
        <dbReference type="Rhea" id="RHEA:65564"/>
        <dbReference type="ChEBI" id="CHEBI:15377"/>
        <dbReference type="ChEBI" id="CHEBI:15378"/>
        <dbReference type="ChEBI" id="CHEBI:57387"/>
        <dbReference type="ChEBI" id="CHEBI:58343"/>
        <dbReference type="ChEBI" id="CHEBI:156553"/>
    </reaction>
</comment>
<keyword evidence="4 8" id="KW-0256">Endoplasmic reticulum</keyword>
<dbReference type="EC" id="3.6.1.-" evidence="8"/>
<sequence>MSARRKQPPRNAKTVSATETTIKSTMDIQTPNDSIFAHPLLPTQTEAILLSLYPATLILGSLFTTLSPPLSNSTYSPTHQSYQPAAFAPSYFAQKRNIFNVYFVKLGWLWTTFALLVFLFTHPAHGRPLSLAPTAQRLRALARWTAATGLWYLTTQWCFGPALIDRSFVLSGGACALRAADKRGDIEISKIKSASSAVQCKIAGGTWSGGIDISGHVFLLVLASALLWLEVLPVVLRARGLREDRTVRDDDGTVIHAVPEGQAEREKAEVEVSGWGVKFVVGVVALMWWMLLMTAAFFHTWSEKLMGLIVAFTGVWAIYFLPRGVPAVRQILGMPGL</sequence>
<keyword evidence="2 8" id="KW-0812">Transmembrane</keyword>
<evidence type="ECO:0000256" key="7">
    <source>
        <dbReference type="ARBA" id="ARBA00023136"/>
    </source>
</evidence>
<name>A0A6A6U664_9PEZI</name>
<feature type="transmembrane region" description="Helical" evidence="9">
    <location>
        <begin position="99"/>
        <end position="120"/>
    </location>
</feature>
<keyword evidence="8" id="KW-1208">Phospholipid metabolism</keyword>
<gene>
    <name evidence="8" type="primary">SCS3</name>
    <name evidence="8" type="synonym">FIT2B</name>
    <name evidence="10" type="ORF">BT63DRAFT_427038</name>
</gene>
<dbReference type="InterPro" id="IPR046400">
    <property type="entry name" value="SCS3"/>
</dbReference>
<evidence type="ECO:0000256" key="4">
    <source>
        <dbReference type="ARBA" id="ARBA00022824"/>
    </source>
</evidence>
<keyword evidence="7 8" id="KW-0472">Membrane</keyword>
<dbReference type="GO" id="GO:0140042">
    <property type="term" value="P:lipid droplet formation"/>
    <property type="evidence" value="ECO:0007669"/>
    <property type="project" value="UniProtKB-UniRule"/>
</dbReference>
<evidence type="ECO:0000256" key="3">
    <source>
        <dbReference type="ARBA" id="ARBA00022801"/>
    </source>
</evidence>
<dbReference type="PANTHER" id="PTHR23129">
    <property type="entry name" value="ACYL-COENZYME A DIPHOSPHATASE FITM2"/>
    <property type="match status" value="1"/>
</dbReference>
<reference evidence="10" key="1">
    <citation type="journal article" date="2020" name="Stud. Mycol.">
        <title>101 Dothideomycetes genomes: a test case for predicting lifestyles and emergence of pathogens.</title>
        <authorList>
            <person name="Haridas S."/>
            <person name="Albert R."/>
            <person name="Binder M."/>
            <person name="Bloem J."/>
            <person name="Labutti K."/>
            <person name="Salamov A."/>
            <person name="Andreopoulos B."/>
            <person name="Baker S."/>
            <person name="Barry K."/>
            <person name="Bills G."/>
            <person name="Bluhm B."/>
            <person name="Cannon C."/>
            <person name="Castanera R."/>
            <person name="Culley D."/>
            <person name="Daum C."/>
            <person name="Ezra D."/>
            <person name="Gonzalez J."/>
            <person name="Henrissat B."/>
            <person name="Kuo A."/>
            <person name="Liang C."/>
            <person name="Lipzen A."/>
            <person name="Lutzoni F."/>
            <person name="Magnuson J."/>
            <person name="Mondo S."/>
            <person name="Nolan M."/>
            <person name="Ohm R."/>
            <person name="Pangilinan J."/>
            <person name="Park H.-J."/>
            <person name="Ramirez L."/>
            <person name="Alfaro M."/>
            <person name="Sun H."/>
            <person name="Tritt A."/>
            <person name="Yoshinaga Y."/>
            <person name="Zwiers L.-H."/>
            <person name="Turgeon B."/>
            <person name="Goodwin S."/>
            <person name="Spatafora J."/>
            <person name="Crous P."/>
            <person name="Grigoriev I."/>
        </authorList>
    </citation>
    <scope>NUCLEOTIDE SEQUENCE</scope>
    <source>
        <strain evidence="10">CBS 115976</strain>
    </source>
</reference>
<comment type="catalytic activity">
    <reaction evidence="8">
        <text>an acyl-CoA + H2O = an acyl-4'-phosphopantetheine + adenosine 3',5'-bisphosphate + 2 H(+)</text>
        <dbReference type="Rhea" id="RHEA:50044"/>
        <dbReference type="ChEBI" id="CHEBI:15377"/>
        <dbReference type="ChEBI" id="CHEBI:15378"/>
        <dbReference type="ChEBI" id="CHEBI:58342"/>
        <dbReference type="ChEBI" id="CHEBI:58343"/>
        <dbReference type="ChEBI" id="CHEBI:132023"/>
    </reaction>
</comment>
<feature type="active site" evidence="8">
    <location>
        <position position="216"/>
    </location>
</feature>
<keyword evidence="8" id="KW-0594">Phospholipid biosynthesis</keyword>
<evidence type="ECO:0000313" key="10">
    <source>
        <dbReference type="EMBL" id="KAF2666598.1"/>
    </source>
</evidence>
<evidence type="ECO:0000256" key="2">
    <source>
        <dbReference type="ARBA" id="ARBA00022692"/>
    </source>
</evidence>
<dbReference type="PANTHER" id="PTHR23129:SF0">
    <property type="entry name" value="ACYL-COENZYME A DIPHOSPHATASE FITM2"/>
    <property type="match status" value="1"/>
</dbReference>
<dbReference type="GO" id="GO:0005789">
    <property type="term" value="C:endoplasmic reticulum membrane"/>
    <property type="evidence" value="ECO:0007669"/>
    <property type="project" value="UniProtKB-SubCell"/>
</dbReference>
<evidence type="ECO:0000256" key="6">
    <source>
        <dbReference type="ARBA" id="ARBA00023098"/>
    </source>
</evidence>
<keyword evidence="6" id="KW-0443">Lipid metabolism</keyword>
<dbReference type="Proteomes" id="UP000799302">
    <property type="component" value="Unassembled WGS sequence"/>
</dbReference>
<dbReference type="AlphaFoldDB" id="A0A6A6U664"/>
<evidence type="ECO:0000256" key="5">
    <source>
        <dbReference type="ARBA" id="ARBA00022989"/>
    </source>
</evidence>
<protein>
    <recommendedName>
        <fullName evidence="8">Acyl-coenzyme A diphosphatase SCS3</fullName>
        <ecNumber evidence="8">3.6.1.-</ecNumber>
    </recommendedName>
    <alternativeName>
        <fullName evidence="8">FIT family protein SCS3</fullName>
    </alternativeName>
</protein>
<dbReference type="Pfam" id="PF10261">
    <property type="entry name" value="FIT"/>
    <property type="match status" value="1"/>
</dbReference>
<evidence type="ECO:0000256" key="1">
    <source>
        <dbReference type="ARBA" id="ARBA00004477"/>
    </source>
</evidence>
<feature type="active site" evidence="8">
    <location>
        <position position="299"/>
    </location>
</feature>
<comment type="function">
    <text evidence="8">Fatty acyl-coenzyme A (CoA) diphosphatase that hydrolyzes fatty acyl-CoA to yield acyl-4'-phosphopantetheine and adenosine 3',5'-bisphosphate. Preferentially hydrolyzes unsaturated long-chain acyl-CoA substrates in the endoplasmic reticulum (ER) lumen. This catalytic activity is required for maintaining ER structure and for lipid droplets (LDs) biogenesis, which are lipid storage organelles involved in maintaining lipid and energy homeostasis. May directly bind to diacylglycerol (DAGs) and triacylglycerol, which is also important for LD biogenesis. May support directional budding of nacent LDs from the ER into the cytosol by reducing DAG levels at sites of LD formation. May play a role in the regulation of cell morphology and cytoskeletal organization. Involved in phospholipid biosynthesis.</text>
</comment>
<keyword evidence="8" id="KW-0444">Lipid biosynthesis</keyword>
<keyword evidence="3 8" id="KW-0378">Hydrolase</keyword>
<comment type="subcellular location">
    <subcellularLocation>
        <location evidence="1 8">Endoplasmic reticulum membrane</location>
        <topology evidence="1 8">Multi-pass membrane protein</topology>
    </subcellularLocation>
</comment>
<keyword evidence="11" id="KW-1185">Reference proteome</keyword>
<dbReference type="InterPro" id="IPR019388">
    <property type="entry name" value="FIT"/>
</dbReference>
<accession>A0A6A6U664</accession>
<comment type="catalytic activity">
    <reaction evidence="8">
        <text>hexadecanoyl-CoA + H2O = S-hexadecanoyl-4'-phosphopantetheine + adenosine 3',5'-bisphosphate + 2 H(+)</text>
        <dbReference type="Rhea" id="RHEA:50032"/>
        <dbReference type="ChEBI" id="CHEBI:15377"/>
        <dbReference type="ChEBI" id="CHEBI:15378"/>
        <dbReference type="ChEBI" id="CHEBI:57379"/>
        <dbReference type="ChEBI" id="CHEBI:58343"/>
        <dbReference type="ChEBI" id="CHEBI:132018"/>
    </reaction>
</comment>
<evidence type="ECO:0000313" key="11">
    <source>
        <dbReference type="Proteomes" id="UP000799302"/>
    </source>
</evidence>
<evidence type="ECO:0000256" key="8">
    <source>
        <dbReference type="HAMAP-Rule" id="MF_03231"/>
    </source>
</evidence>
<dbReference type="HAMAP" id="MF_03231">
    <property type="entry name" value="SCS3"/>
    <property type="match status" value="1"/>
</dbReference>
<dbReference type="OrthoDB" id="5579088at2759"/>
<evidence type="ECO:0000256" key="9">
    <source>
        <dbReference type="SAM" id="Phobius"/>
    </source>
</evidence>
<dbReference type="GO" id="GO:0008654">
    <property type="term" value="P:phospholipid biosynthetic process"/>
    <property type="evidence" value="ECO:0007669"/>
    <property type="project" value="UniProtKB-KW"/>
</dbReference>
<organism evidence="10 11">
    <name type="scientific">Microthyrium microscopicum</name>
    <dbReference type="NCBI Taxonomy" id="703497"/>
    <lineage>
        <taxon>Eukaryota</taxon>
        <taxon>Fungi</taxon>
        <taxon>Dikarya</taxon>
        <taxon>Ascomycota</taxon>
        <taxon>Pezizomycotina</taxon>
        <taxon>Dothideomycetes</taxon>
        <taxon>Dothideomycetes incertae sedis</taxon>
        <taxon>Microthyriales</taxon>
        <taxon>Microthyriaceae</taxon>
        <taxon>Microthyrium</taxon>
    </lineage>
</organism>